<organism evidence="1">
    <name type="scientific">bioreactor metagenome</name>
    <dbReference type="NCBI Taxonomy" id="1076179"/>
    <lineage>
        <taxon>unclassified sequences</taxon>
        <taxon>metagenomes</taxon>
        <taxon>ecological metagenomes</taxon>
    </lineage>
</organism>
<reference evidence="1" key="1">
    <citation type="submission" date="2019-08" db="EMBL/GenBank/DDBJ databases">
        <authorList>
            <person name="Kucharzyk K."/>
            <person name="Murdoch R.W."/>
            <person name="Higgins S."/>
            <person name="Loffler F."/>
        </authorList>
    </citation>
    <scope>NUCLEOTIDE SEQUENCE</scope>
</reference>
<name>A0A644XSC0_9ZZZZ</name>
<dbReference type="AlphaFoldDB" id="A0A644XSC0"/>
<evidence type="ECO:0000313" key="1">
    <source>
        <dbReference type="EMBL" id="MPM18638.1"/>
    </source>
</evidence>
<comment type="caution">
    <text evidence="1">The sequence shown here is derived from an EMBL/GenBank/DDBJ whole genome shotgun (WGS) entry which is preliminary data.</text>
</comment>
<accession>A0A644XSC0</accession>
<proteinExistence type="predicted"/>
<dbReference type="EMBL" id="VSSQ01003023">
    <property type="protein sequence ID" value="MPM18638.1"/>
    <property type="molecule type" value="Genomic_DNA"/>
</dbReference>
<gene>
    <name evidence="1" type="ORF">SDC9_65051</name>
</gene>
<sequence length="58" mass="6926">MKTTRSDEVTLHIRHIKPARRVSDRWRQYELEKSYLLDLVAPTQHDAVIRALTNRLNL</sequence>
<protein>
    <submittedName>
        <fullName evidence="1">Uncharacterized protein</fullName>
    </submittedName>
</protein>